<dbReference type="EMBL" id="JBHSMR010000013">
    <property type="protein sequence ID" value="MFC5480235.1"/>
    <property type="molecule type" value="Genomic_DNA"/>
</dbReference>
<organism evidence="2 3">
    <name type="scientific">Massilia suwonensis</name>
    <dbReference type="NCBI Taxonomy" id="648895"/>
    <lineage>
        <taxon>Bacteria</taxon>
        <taxon>Pseudomonadati</taxon>
        <taxon>Pseudomonadota</taxon>
        <taxon>Betaproteobacteria</taxon>
        <taxon>Burkholderiales</taxon>
        <taxon>Oxalobacteraceae</taxon>
        <taxon>Telluria group</taxon>
        <taxon>Massilia</taxon>
    </lineage>
</organism>
<dbReference type="RefSeq" id="WP_379759184.1">
    <property type="nucleotide sequence ID" value="NZ_JBHSMR010000013.1"/>
</dbReference>
<accession>A0ABW0MRG2</accession>
<evidence type="ECO:0000313" key="3">
    <source>
        <dbReference type="Proteomes" id="UP001596101"/>
    </source>
</evidence>
<dbReference type="Proteomes" id="UP001596101">
    <property type="component" value="Unassembled WGS sequence"/>
</dbReference>
<comment type="caution">
    <text evidence="2">The sequence shown here is derived from an EMBL/GenBank/DDBJ whole genome shotgun (WGS) entry which is preliminary data.</text>
</comment>
<proteinExistence type="predicted"/>
<dbReference type="InterPro" id="IPR025311">
    <property type="entry name" value="DUF4166"/>
</dbReference>
<dbReference type="Pfam" id="PF13761">
    <property type="entry name" value="DUF4166"/>
    <property type="match status" value="1"/>
</dbReference>
<protein>
    <submittedName>
        <fullName evidence="2">DUF4166 domain-containing protein</fullName>
    </submittedName>
</protein>
<sequence>MNARSMYETVMGPAFTELAEPVQAFHRTRGRRELHGWVETEAPASLPARLLALCLGTPLKASSGAIRFELDARPDEELWVRYFPTQTMRSHMRLVEGELTERLGLTLLHFRLSARDGRLAMHLNGLKFLGIPCPRWALPRIVAEEEGRDGRLYFTVRAALPLVGQVAGYTGHLVVHETANA</sequence>
<gene>
    <name evidence="2" type="ORF">ACFPQ5_18710</name>
</gene>
<reference evidence="3" key="1">
    <citation type="journal article" date="2019" name="Int. J. Syst. Evol. Microbiol.">
        <title>The Global Catalogue of Microorganisms (GCM) 10K type strain sequencing project: providing services to taxonomists for standard genome sequencing and annotation.</title>
        <authorList>
            <consortium name="The Broad Institute Genomics Platform"/>
            <consortium name="The Broad Institute Genome Sequencing Center for Infectious Disease"/>
            <person name="Wu L."/>
            <person name="Ma J."/>
        </authorList>
    </citation>
    <scope>NUCLEOTIDE SEQUENCE [LARGE SCALE GENOMIC DNA]</scope>
    <source>
        <strain evidence="3">CCUG 43111</strain>
    </source>
</reference>
<name>A0ABW0MRG2_9BURK</name>
<keyword evidence="3" id="KW-1185">Reference proteome</keyword>
<feature type="domain" description="DUF4166" evidence="1">
    <location>
        <begin position="18"/>
        <end position="173"/>
    </location>
</feature>
<evidence type="ECO:0000259" key="1">
    <source>
        <dbReference type="Pfam" id="PF13761"/>
    </source>
</evidence>
<evidence type="ECO:0000313" key="2">
    <source>
        <dbReference type="EMBL" id="MFC5480235.1"/>
    </source>
</evidence>